<keyword evidence="5" id="KW-1185">Reference proteome</keyword>
<feature type="domain" description="HTH merR-type" evidence="3">
    <location>
        <begin position="1"/>
        <end position="69"/>
    </location>
</feature>
<feature type="coiled-coil region" evidence="2">
    <location>
        <begin position="88"/>
        <end position="115"/>
    </location>
</feature>
<dbReference type="PANTHER" id="PTHR30204:SF98">
    <property type="entry name" value="HTH-TYPE TRANSCRIPTIONAL REGULATOR ADHR"/>
    <property type="match status" value="1"/>
</dbReference>
<dbReference type="KEGG" id="sllo:ISP08_12520"/>
<dbReference type="AlphaFoldDB" id="A0A7T1AZS2"/>
<organism evidence="4 5">
    <name type="scientific">Staphylococcus lloydii</name>
    <dbReference type="NCBI Taxonomy" id="2781774"/>
    <lineage>
        <taxon>Bacteria</taxon>
        <taxon>Bacillati</taxon>
        <taxon>Bacillota</taxon>
        <taxon>Bacilli</taxon>
        <taxon>Bacillales</taxon>
        <taxon>Staphylococcaceae</taxon>
        <taxon>Staphylococcus</taxon>
    </lineage>
</organism>
<dbReference type="InterPro" id="IPR047057">
    <property type="entry name" value="MerR_fam"/>
</dbReference>
<dbReference type="InterPro" id="IPR009061">
    <property type="entry name" value="DNA-bd_dom_put_sf"/>
</dbReference>
<dbReference type="EMBL" id="CP064056">
    <property type="protein sequence ID" value="QPM75119.1"/>
    <property type="molecule type" value="Genomic_DNA"/>
</dbReference>
<evidence type="ECO:0000313" key="4">
    <source>
        <dbReference type="EMBL" id="QPM75119.1"/>
    </source>
</evidence>
<dbReference type="GO" id="GO:0003677">
    <property type="term" value="F:DNA binding"/>
    <property type="evidence" value="ECO:0007669"/>
    <property type="project" value="UniProtKB-KW"/>
</dbReference>
<reference evidence="4 5" key="1">
    <citation type="submission" date="2020-10" db="EMBL/GenBank/DDBJ databases">
        <title>Closed genome sequences of Staphylococcus lloydii sp. nov. and Staphylococcus durrellii sp. nov. Isolated from Captive Fruit Bats (Pteropus livingstonii).</title>
        <authorList>
            <person name="Fountain K."/>
        </authorList>
    </citation>
    <scope>NUCLEOTIDE SEQUENCE [LARGE SCALE GENOMIC DNA]</scope>
    <source>
        <strain evidence="4 5">23_2_7_LY</strain>
    </source>
</reference>
<dbReference type="PRINTS" id="PR00040">
    <property type="entry name" value="HTHMERR"/>
</dbReference>
<dbReference type="Proteomes" id="UP000594455">
    <property type="component" value="Chromosome"/>
</dbReference>
<dbReference type="RefSeq" id="WP_195718861.1">
    <property type="nucleotide sequence ID" value="NZ_CP064056.1"/>
</dbReference>
<dbReference type="SUPFAM" id="SSF46955">
    <property type="entry name" value="Putative DNA-binding domain"/>
    <property type="match status" value="1"/>
</dbReference>
<proteinExistence type="predicted"/>
<dbReference type="InterPro" id="IPR000551">
    <property type="entry name" value="MerR-type_HTH_dom"/>
</dbReference>
<evidence type="ECO:0000256" key="1">
    <source>
        <dbReference type="ARBA" id="ARBA00023125"/>
    </source>
</evidence>
<keyword evidence="2" id="KW-0175">Coiled coil</keyword>
<dbReference type="Pfam" id="PF13411">
    <property type="entry name" value="MerR_1"/>
    <property type="match status" value="1"/>
</dbReference>
<evidence type="ECO:0000259" key="3">
    <source>
        <dbReference type="PROSITE" id="PS50937"/>
    </source>
</evidence>
<name>A0A7T1AZS2_9STAP</name>
<gene>
    <name evidence="4" type="ORF">ISP08_12520</name>
</gene>
<evidence type="ECO:0000313" key="5">
    <source>
        <dbReference type="Proteomes" id="UP000594455"/>
    </source>
</evidence>
<protein>
    <submittedName>
        <fullName evidence="4">MerR family transcriptional regulator</fullName>
    </submittedName>
</protein>
<dbReference type="GO" id="GO:0003700">
    <property type="term" value="F:DNA-binding transcription factor activity"/>
    <property type="evidence" value="ECO:0007669"/>
    <property type="project" value="InterPro"/>
</dbReference>
<evidence type="ECO:0000256" key="2">
    <source>
        <dbReference type="SAM" id="Coils"/>
    </source>
</evidence>
<keyword evidence="1" id="KW-0238">DNA-binding</keyword>
<dbReference type="PROSITE" id="PS50937">
    <property type="entry name" value="HTH_MERR_2"/>
    <property type="match status" value="1"/>
</dbReference>
<dbReference type="Gene3D" id="1.10.1660.10">
    <property type="match status" value="1"/>
</dbReference>
<dbReference type="PANTHER" id="PTHR30204">
    <property type="entry name" value="REDOX-CYCLING DRUG-SENSING TRANSCRIPTIONAL ACTIVATOR SOXR"/>
    <property type="match status" value="1"/>
</dbReference>
<dbReference type="CDD" id="cd01109">
    <property type="entry name" value="HTH_YyaN"/>
    <property type="match status" value="1"/>
</dbReference>
<sequence>MRVKQVAENLGISEHTIRYYDKAGLFPFVARDDNGYRDFSEDDLFWIEFIKCMRQTHMPVSQLKEVAELYDQGSATKSQRQAIFARHKENLLHQKALIEEGLATLENKFKILENE</sequence>
<accession>A0A7T1AZS2</accession>
<dbReference type="SMART" id="SM00422">
    <property type="entry name" value="HTH_MERR"/>
    <property type="match status" value="1"/>
</dbReference>